<sequence length="258" mass="28922">MPSSTPAASADDIAKHGWSAVPRDSNDIFGDNPYLHKPPVMTVDKIPFPSEDPIVSNVQTYAKEHLQEPTYNHSMRVYYFGYCILKHQFPEHAAKVSPSTWALTCLLHDIGTTPENLRSTLLSFEWYGGILALSLLASHHAPKPQAEAVAEAIIRHQDLGNVGKITFLGQLIQLATIYDNMGGRPELVDRETRDQVVAKFPRLGWSTCFAKTIREENGLKPWAHTTHLGEEDFPRGVEGNELMAPYEENEKQSAMNYH</sequence>
<evidence type="ECO:0000313" key="2">
    <source>
        <dbReference type="EMBL" id="KAI1849925.1"/>
    </source>
</evidence>
<dbReference type="NCBIfam" id="TIGR03401">
    <property type="entry name" value="cyanamide_fam"/>
    <property type="match status" value="1"/>
</dbReference>
<dbReference type="AlphaFoldDB" id="A0A9P9W8X9"/>
<evidence type="ECO:0000259" key="1">
    <source>
        <dbReference type="PROSITE" id="PS51831"/>
    </source>
</evidence>
<dbReference type="SUPFAM" id="SSF109604">
    <property type="entry name" value="HD-domain/PDEase-like"/>
    <property type="match status" value="1"/>
</dbReference>
<protein>
    <recommendedName>
        <fullName evidence="1">HD domain-containing protein</fullName>
    </recommendedName>
</protein>
<accession>A0A9P9W8X9</accession>
<keyword evidence="3" id="KW-1185">Reference proteome</keyword>
<dbReference type="InterPro" id="IPR017771">
    <property type="entry name" value="Cyanamide_hydratase_HD"/>
</dbReference>
<comment type="caution">
    <text evidence="2">The sequence shown here is derived from an EMBL/GenBank/DDBJ whole genome shotgun (WGS) entry which is preliminary data.</text>
</comment>
<dbReference type="PANTHER" id="PTHR35569:SF1">
    <property type="entry name" value="CYANAMIDE HYDRATASE DDI2-RELATED"/>
    <property type="match status" value="1"/>
</dbReference>
<dbReference type="EMBL" id="JAFIMR010000072">
    <property type="protein sequence ID" value="KAI1849925.1"/>
    <property type="molecule type" value="Genomic_DNA"/>
</dbReference>
<organism evidence="2 3">
    <name type="scientific">Neoarthrinium moseri</name>
    <dbReference type="NCBI Taxonomy" id="1658444"/>
    <lineage>
        <taxon>Eukaryota</taxon>
        <taxon>Fungi</taxon>
        <taxon>Dikarya</taxon>
        <taxon>Ascomycota</taxon>
        <taxon>Pezizomycotina</taxon>
        <taxon>Sordariomycetes</taxon>
        <taxon>Xylariomycetidae</taxon>
        <taxon>Amphisphaeriales</taxon>
        <taxon>Apiosporaceae</taxon>
        <taxon>Neoarthrinium</taxon>
    </lineage>
</organism>
<dbReference type="InterPro" id="IPR003607">
    <property type="entry name" value="HD/PDEase_dom"/>
</dbReference>
<name>A0A9P9W8X9_9PEZI</name>
<dbReference type="CDD" id="cd00077">
    <property type="entry name" value="HDc"/>
    <property type="match status" value="1"/>
</dbReference>
<proteinExistence type="predicted"/>
<reference evidence="2" key="1">
    <citation type="submission" date="2021-03" db="EMBL/GenBank/DDBJ databases">
        <title>Revisited historic fungal species revealed as producer of novel bioactive compounds through whole genome sequencing and comparative genomics.</title>
        <authorList>
            <person name="Vignolle G.A."/>
            <person name="Hochenegger N."/>
            <person name="Mach R.L."/>
            <person name="Mach-Aigner A.R."/>
            <person name="Javad Rahimi M."/>
            <person name="Salim K.A."/>
            <person name="Chan C.M."/>
            <person name="Lim L.B.L."/>
            <person name="Cai F."/>
            <person name="Druzhinina I.S."/>
            <person name="U'Ren J.M."/>
            <person name="Derntl C."/>
        </authorList>
    </citation>
    <scope>NUCLEOTIDE SEQUENCE</scope>
    <source>
        <strain evidence="2">TUCIM 5799</strain>
    </source>
</reference>
<dbReference type="Pfam" id="PF01966">
    <property type="entry name" value="HD"/>
    <property type="match status" value="1"/>
</dbReference>
<dbReference type="Gene3D" id="1.10.3210.10">
    <property type="entry name" value="Hypothetical protein af1432"/>
    <property type="match status" value="1"/>
</dbReference>
<dbReference type="OrthoDB" id="409121at2759"/>
<dbReference type="FunFam" id="1.10.3210.10:FF:000038">
    <property type="entry name" value="Cyanamide hydratase, putative"/>
    <property type="match status" value="1"/>
</dbReference>
<gene>
    <name evidence="2" type="ORF">JX265_013512</name>
</gene>
<dbReference type="Proteomes" id="UP000829685">
    <property type="component" value="Unassembled WGS sequence"/>
</dbReference>
<feature type="domain" description="HD" evidence="1">
    <location>
        <begin position="70"/>
        <end position="181"/>
    </location>
</feature>
<dbReference type="PANTHER" id="PTHR35569">
    <property type="entry name" value="CYANAMIDE HYDRATASE DDI2-RELATED"/>
    <property type="match status" value="1"/>
</dbReference>
<dbReference type="SMART" id="SM00471">
    <property type="entry name" value="HDc"/>
    <property type="match status" value="1"/>
</dbReference>
<evidence type="ECO:0000313" key="3">
    <source>
        <dbReference type="Proteomes" id="UP000829685"/>
    </source>
</evidence>
<dbReference type="InterPro" id="IPR006674">
    <property type="entry name" value="HD_domain"/>
</dbReference>
<dbReference type="PROSITE" id="PS51831">
    <property type="entry name" value="HD"/>
    <property type="match status" value="1"/>
</dbReference>